<name>A0ABX2TJJ5_9PROT</name>
<protein>
    <recommendedName>
        <fullName evidence="3">MarR family transcriptional regulator</fullName>
    </recommendedName>
</protein>
<dbReference type="SUPFAM" id="SSF46785">
    <property type="entry name" value="Winged helix' DNA-binding domain"/>
    <property type="match status" value="1"/>
</dbReference>
<sequence length="101" mass="11274">MPDPTEAQGRLILRIAQGAVITSENGLHVRDEHRPPGHNHPTSDFIARMEREGWIVAGDHPRRGVHGREYMLTPKGRAWADRRLAATKKHPAAPQEEPAHG</sequence>
<dbReference type="InterPro" id="IPR036390">
    <property type="entry name" value="WH_DNA-bd_sf"/>
</dbReference>
<comment type="caution">
    <text evidence="1">The sequence shown here is derived from an EMBL/GenBank/DDBJ whole genome shotgun (WGS) entry which is preliminary data.</text>
</comment>
<dbReference type="Proteomes" id="UP000584642">
    <property type="component" value="Unassembled WGS sequence"/>
</dbReference>
<accession>A0ABX2TJJ5</accession>
<keyword evidence="2" id="KW-1185">Reference proteome</keyword>
<evidence type="ECO:0008006" key="3">
    <source>
        <dbReference type="Google" id="ProtNLM"/>
    </source>
</evidence>
<evidence type="ECO:0000313" key="1">
    <source>
        <dbReference type="EMBL" id="NYZ24521.1"/>
    </source>
</evidence>
<organism evidence="1 2">
    <name type="scientific">Azospirillum oleiclasticum</name>
    <dbReference type="NCBI Taxonomy" id="2735135"/>
    <lineage>
        <taxon>Bacteria</taxon>
        <taxon>Pseudomonadati</taxon>
        <taxon>Pseudomonadota</taxon>
        <taxon>Alphaproteobacteria</taxon>
        <taxon>Rhodospirillales</taxon>
        <taxon>Azospirillaceae</taxon>
        <taxon>Azospirillum</taxon>
    </lineage>
</organism>
<evidence type="ECO:0000313" key="2">
    <source>
        <dbReference type="Proteomes" id="UP000584642"/>
    </source>
</evidence>
<gene>
    <name evidence="1" type="ORF">HND93_32865</name>
</gene>
<reference evidence="1 2" key="1">
    <citation type="submission" date="2020-05" db="EMBL/GenBank/DDBJ databases">
        <title>Azospirillum oleiclasticum sp. nov, a nitrogen-fixing and heavy crude oil-emulsifying bacterium isolated from the crude oil of Yumen Oilfield.</title>
        <authorList>
            <person name="Wu D."/>
            <person name="Cai M."/>
            <person name="Zhang X."/>
        </authorList>
    </citation>
    <scope>NUCLEOTIDE SEQUENCE [LARGE SCALE GENOMIC DNA]</scope>
    <source>
        <strain evidence="1 2">ROY-1-1-2</strain>
    </source>
</reference>
<dbReference type="EMBL" id="JABFDB010000041">
    <property type="protein sequence ID" value="NYZ24521.1"/>
    <property type="molecule type" value="Genomic_DNA"/>
</dbReference>
<proteinExistence type="predicted"/>
<dbReference type="RefSeq" id="WP_180286299.1">
    <property type="nucleotide sequence ID" value="NZ_JABFDB010000041.1"/>
</dbReference>